<evidence type="ECO:0000313" key="1">
    <source>
        <dbReference type="EMBL" id="GFY17857.1"/>
    </source>
</evidence>
<dbReference type="EMBL" id="BMAU01021346">
    <property type="protein sequence ID" value="GFY17857.1"/>
    <property type="molecule type" value="Genomic_DNA"/>
</dbReference>
<accession>A0A8X6VGL4</accession>
<name>A0A8X6VGL4_TRICX</name>
<reference evidence="1" key="1">
    <citation type="submission" date="2020-08" db="EMBL/GenBank/DDBJ databases">
        <title>Multicomponent nature underlies the extraordinary mechanical properties of spider dragline silk.</title>
        <authorList>
            <person name="Kono N."/>
            <person name="Nakamura H."/>
            <person name="Mori M."/>
            <person name="Yoshida Y."/>
            <person name="Ohtoshi R."/>
            <person name="Malay A.D."/>
            <person name="Moran D.A.P."/>
            <person name="Tomita M."/>
            <person name="Numata K."/>
            <person name="Arakawa K."/>
        </authorList>
    </citation>
    <scope>NUCLEOTIDE SEQUENCE</scope>
</reference>
<organism evidence="1 2">
    <name type="scientific">Trichonephila clavipes</name>
    <name type="common">Golden silk orbweaver</name>
    <name type="synonym">Nephila clavipes</name>
    <dbReference type="NCBI Taxonomy" id="2585209"/>
    <lineage>
        <taxon>Eukaryota</taxon>
        <taxon>Metazoa</taxon>
        <taxon>Ecdysozoa</taxon>
        <taxon>Arthropoda</taxon>
        <taxon>Chelicerata</taxon>
        <taxon>Arachnida</taxon>
        <taxon>Araneae</taxon>
        <taxon>Araneomorphae</taxon>
        <taxon>Entelegynae</taxon>
        <taxon>Araneoidea</taxon>
        <taxon>Nephilidae</taxon>
        <taxon>Trichonephila</taxon>
    </lineage>
</organism>
<dbReference type="AlphaFoldDB" id="A0A8X6VGL4"/>
<keyword evidence="2" id="KW-1185">Reference proteome</keyword>
<sequence>MGFRSRRLMKVPSLNAHHLVARLAWARKHRGCSVEDWGVFFRGMDVLKQGMKGHHTAPTNLIELWTALANIWQVPKLVESMLHRVAVVIKDR</sequence>
<protein>
    <submittedName>
        <fullName evidence="1">Uncharacterized protein</fullName>
    </submittedName>
</protein>
<proteinExistence type="predicted"/>
<dbReference type="Proteomes" id="UP000887159">
    <property type="component" value="Unassembled WGS sequence"/>
</dbReference>
<evidence type="ECO:0000313" key="2">
    <source>
        <dbReference type="Proteomes" id="UP000887159"/>
    </source>
</evidence>
<comment type="caution">
    <text evidence="1">The sequence shown here is derived from an EMBL/GenBank/DDBJ whole genome shotgun (WGS) entry which is preliminary data.</text>
</comment>
<gene>
    <name evidence="1" type="ORF">TNCV_1075921</name>
</gene>